<dbReference type="NCBIfam" id="TIGR03083">
    <property type="entry name" value="maleylpyruvate isomerase family mycothiol-dependent enzyme"/>
    <property type="match status" value="1"/>
</dbReference>
<dbReference type="InterPro" id="IPR017517">
    <property type="entry name" value="Maleyloyr_isom"/>
</dbReference>
<evidence type="ECO:0000259" key="1">
    <source>
        <dbReference type="Pfam" id="PF11716"/>
    </source>
</evidence>
<evidence type="ECO:0000313" key="3">
    <source>
        <dbReference type="Proteomes" id="UP000327294"/>
    </source>
</evidence>
<evidence type="ECO:0000313" key="2">
    <source>
        <dbReference type="EMBL" id="QFR03143.1"/>
    </source>
</evidence>
<dbReference type="Proteomes" id="UP000327294">
    <property type="component" value="Chromosome"/>
</dbReference>
<keyword evidence="2" id="KW-0413">Isomerase</keyword>
<gene>
    <name evidence="2" type="ORF">F9278_42130</name>
</gene>
<keyword evidence="3" id="KW-1185">Reference proteome</keyword>
<protein>
    <submittedName>
        <fullName evidence="2">Maleylpyruvate isomerase family mycothiol-dependent enzyme</fullName>
    </submittedName>
</protein>
<accession>A0A5P8KJR5</accession>
<organism evidence="2 3">
    <name type="scientific">Streptomyces phaeolivaceus</name>
    <dbReference type="NCBI Taxonomy" id="2653200"/>
    <lineage>
        <taxon>Bacteria</taxon>
        <taxon>Bacillati</taxon>
        <taxon>Actinomycetota</taxon>
        <taxon>Actinomycetes</taxon>
        <taxon>Kitasatosporales</taxon>
        <taxon>Streptomycetaceae</taxon>
        <taxon>Streptomyces</taxon>
    </lineage>
</organism>
<dbReference type="InterPro" id="IPR024344">
    <property type="entry name" value="MDMPI_metal-binding"/>
</dbReference>
<reference evidence="2 3" key="1">
    <citation type="submission" date="2019-10" db="EMBL/GenBank/DDBJ databases">
        <title>Streptomyces sp. strain GY16 isolated from leaves of Broussonetia papyrifera.</title>
        <authorList>
            <person name="Mo P."/>
        </authorList>
    </citation>
    <scope>NUCLEOTIDE SEQUENCE [LARGE SCALE GENOMIC DNA]</scope>
    <source>
        <strain evidence="2 3">GY16</strain>
    </source>
</reference>
<dbReference type="Gene3D" id="1.20.120.450">
    <property type="entry name" value="dinb family like domain"/>
    <property type="match status" value="1"/>
</dbReference>
<dbReference type="GO" id="GO:0046872">
    <property type="term" value="F:metal ion binding"/>
    <property type="evidence" value="ECO:0007669"/>
    <property type="project" value="InterPro"/>
</dbReference>
<proteinExistence type="predicted"/>
<dbReference type="GO" id="GO:0016853">
    <property type="term" value="F:isomerase activity"/>
    <property type="evidence" value="ECO:0007669"/>
    <property type="project" value="UniProtKB-KW"/>
</dbReference>
<dbReference type="InterPro" id="IPR034660">
    <property type="entry name" value="DinB/YfiT-like"/>
</dbReference>
<dbReference type="EMBL" id="CP045096">
    <property type="protein sequence ID" value="QFR03143.1"/>
    <property type="molecule type" value="Genomic_DNA"/>
</dbReference>
<name>A0A5P8KJR5_9ACTN</name>
<sequence>MDHGTQLFLATVDSLSDGDLDAPSALPDWNRRHLIAHVHYNAEALRRLVSWARTGRESAMYPSPGHRDAEIQTGSRLAPEELRRLVRDSAKELAEDVGALPQRAWSHEVRTAQGRTVPATEILWLRTREVFVHAIDLDAGVGFDDLPADLLRALIDDTLGRRTAAGHAPALARWLTGRTSRAPDLGPWL</sequence>
<dbReference type="KEGG" id="sphv:F9278_42130"/>
<dbReference type="Pfam" id="PF11716">
    <property type="entry name" value="MDMPI_N"/>
    <property type="match status" value="1"/>
</dbReference>
<keyword evidence="2" id="KW-0670">Pyruvate</keyword>
<feature type="domain" description="Mycothiol-dependent maleylpyruvate isomerase metal-binding" evidence="1">
    <location>
        <begin position="4"/>
        <end position="137"/>
    </location>
</feature>
<dbReference type="SUPFAM" id="SSF109854">
    <property type="entry name" value="DinB/YfiT-like putative metalloenzymes"/>
    <property type="match status" value="1"/>
</dbReference>
<dbReference type="AlphaFoldDB" id="A0A5P8KJR5"/>